<evidence type="ECO:0000313" key="1">
    <source>
        <dbReference type="EMBL" id="KAF3948620.1"/>
    </source>
</evidence>
<proteinExistence type="predicted"/>
<dbReference type="Proteomes" id="UP000737018">
    <property type="component" value="Unassembled WGS sequence"/>
</dbReference>
<dbReference type="AlphaFoldDB" id="A0A8J4QEK4"/>
<accession>A0A8J4QEK4</accession>
<gene>
    <name evidence="1" type="ORF">CMV_025408</name>
</gene>
<reference evidence="1" key="1">
    <citation type="submission" date="2020-03" db="EMBL/GenBank/DDBJ databases">
        <title>Castanea mollissima Vanexum genome sequencing.</title>
        <authorList>
            <person name="Staton M."/>
        </authorList>
    </citation>
    <scope>NUCLEOTIDE SEQUENCE</scope>
    <source>
        <tissue evidence="1">Leaf</tissue>
    </source>
</reference>
<organism evidence="1 2">
    <name type="scientific">Castanea mollissima</name>
    <name type="common">Chinese chestnut</name>
    <dbReference type="NCBI Taxonomy" id="60419"/>
    <lineage>
        <taxon>Eukaryota</taxon>
        <taxon>Viridiplantae</taxon>
        <taxon>Streptophyta</taxon>
        <taxon>Embryophyta</taxon>
        <taxon>Tracheophyta</taxon>
        <taxon>Spermatophyta</taxon>
        <taxon>Magnoliopsida</taxon>
        <taxon>eudicotyledons</taxon>
        <taxon>Gunneridae</taxon>
        <taxon>Pentapetalae</taxon>
        <taxon>rosids</taxon>
        <taxon>fabids</taxon>
        <taxon>Fagales</taxon>
        <taxon>Fagaceae</taxon>
        <taxon>Castanea</taxon>
    </lineage>
</organism>
<dbReference type="EMBL" id="JRKL02006674">
    <property type="protein sequence ID" value="KAF3948620.1"/>
    <property type="molecule type" value="Genomic_DNA"/>
</dbReference>
<protein>
    <submittedName>
        <fullName evidence="1">Uncharacterized protein</fullName>
    </submittedName>
</protein>
<name>A0A8J4QEK4_9ROSI</name>
<sequence length="80" mass="8997">MGRFIENFRHNWSYHRGDPVRSILHSSLGKSAAPVTKEELGTVTQTFLHTLAAQVVGVWVVLGMQEQLANTSHPKLRVFL</sequence>
<comment type="caution">
    <text evidence="1">The sequence shown here is derived from an EMBL/GenBank/DDBJ whole genome shotgun (WGS) entry which is preliminary data.</text>
</comment>
<evidence type="ECO:0000313" key="2">
    <source>
        <dbReference type="Proteomes" id="UP000737018"/>
    </source>
</evidence>
<keyword evidence="2" id="KW-1185">Reference proteome</keyword>